<comment type="caution">
    <text evidence="1">The sequence shown here is derived from an EMBL/GenBank/DDBJ whole genome shotgun (WGS) entry which is preliminary data.</text>
</comment>
<keyword evidence="2" id="KW-1185">Reference proteome</keyword>
<protein>
    <submittedName>
        <fullName evidence="1">Uncharacterized protein</fullName>
    </submittedName>
</protein>
<reference evidence="1 2" key="1">
    <citation type="journal article" date="2015" name="Genome Announc.">
        <title>Draft Genome Sequence of Clostridium tyrobutyricum Strain DIVETGP, Isolated from Cow's Milk for Grana Padano Production.</title>
        <authorList>
            <person name="Soggiu A."/>
            <person name="Piras C."/>
            <person name="Gaiarsa S."/>
            <person name="Sassera D."/>
            <person name="Roncada P."/>
            <person name="Bendixen E."/>
            <person name="Brasca M."/>
            <person name="Bonizzi L."/>
        </authorList>
    </citation>
    <scope>NUCLEOTIDE SEQUENCE [LARGE SCALE GENOMIC DNA]</scope>
    <source>
        <strain evidence="1 2">DIVETGP</strain>
    </source>
</reference>
<dbReference type="AlphaFoldDB" id="W6N4B8"/>
<evidence type="ECO:0000313" key="2">
    <source>
        <dbReference type="Proteomes" id="UP000019482"/>
    </source>
</evidence>
<name>W6N4B8_CLOTY</name>
<gene>
    <name evidence="1" type="ORF">CTDIVETGP_0009</name>
</gene>
<sequence length="37" mass="4529">MSIFLSYKYIVNAITFKLKEALYYLKCLSHINYNYFL</sequence>
<accession>W6N4B8</accession>
<dbReference type="EMBL" id="CBXI010000002">
    <property type="protein sequence ID" value="CDL89939.1"/>
    <property type="molecule type" value="Genomic_DNA"/>
</dbReference>
<dbReference type="Proteomes" id="UP000019482">
    <property type="component" value="Unassembled WGS sequence"/>
</dbReference>
<organism evidence="1 2">
    <name type="scientific">Clostridium tyrobutyricum DIVETGP</name>
    <dbReference type="NCBI Taxonomy" id="1408889"/>
    <lineage>
        <taxon>Bacteria</taxon>
        <taxon>Bacillati</taxon>
        <taxon>Bacillota</taxon>
        <taxon>Clostridia</taxon>
        <taxon>Eubacteriales</taxon>
        <taxon>Clostridiaceae</taxon>
        <taxon>Clostridium</taxon>
    </lineage>
</organism>
<proteinExistence type="predicted"/>
<evidence type="ECO:0000313" key="1">
    <source>
        <dbReference type="EMBL" id="CDL89939.1"/>
    </source>
</evidence>